<organism evidence="1 2">
    <name type="scientific">Caerostris extrusa</name>
    <name type="common">Bark spider</name>
    <name type="synonym">Caerostris bankana</name>
    <dbReference type="NCBI Taxonomy" id="172846"/>
    <lineage>
        <taxon>Eukaryota</taxon>
        <taxon>Metazoa</taxon>
        <taxon>Ecdysozoa</taxon>
        <taxon>Arthropoda</taxon>
        <taxon>Chelicerata</taxon>
        <taxon>Arachnida</taxon>
        <taxon>Araneae</taxon>
        <taxon>Araneomorphae</taxon>
        <taxon>Entelegynae</taxon>
        <taxon>Araneoidea</taxon>
        <taxon>Araneidae</taxon>
        <taxon>Caerostris</taxon>
    </lineage>
</organism>
<protein>
    <submittedName>
        <fullName evidence="1">Uncharacterized protein</fullName>
    </submittedName>
</protein>
<name>A0AAV4TJ67_CAEEX</name>
<dbReference type="AlphaFoldDB" id="A0AAV4TJ67"/>
<accession>A0AAV4TJ67</accession>
<keyword evidence="2" id="KW-1185">Reference proteome</keyword>
<reference evidence="1 2" key="1">
    <citation type="submission" date="2021-06" db="EMBL/GenBank/DDBJ databases">
        <title>Caerostris extrusa draft genome.</title>
        <authorList>
            <person name="Kono N."/>
            <person name="Arakawa K."/>
        </authorList>
    </citation>
    <scope>NUCLEOTIDE SEQUENCE [LARGE SCALE GENOMIC DNA]</scope>
</reference>
<proteinExistence type="predicted"/>
<evidence type="ECO:0000313" key="1">
    <source>
        <dbReference type="EMBL" id="GIY45461.1"/>
    </source>
</evidence>
<dbReference type="Proteomes" id="UP001054945">
    <property type="component" value="Unassembled WGS sequence"/>
</dbReference>
<evidence type="ECO:0000313" key="2">
    <source>
        <dbReference type="Proteomes" id="UP001054945"/>
    </source>
</evidence>
<comment type="caution">
    <text evidence="1">The sequence shown here is derived from an EMBL/GenBank/DDBJ whole genome shotgun (WGS) entry which is preliminary data.</text>
</comment>
<gene>
    <name evidence="1" type="ORF">CEXT_28371</name>
</gene>
<dbReference type="EMBL" id="BPLR01011275">
    <property type="protein sequence ID" value="GIY45461.1"/>
    <property type="molecule type" value="Genomic_DNA"/>
</dbReference>
<sequence length="119" mass="13872">MESNCPLRQWDGQKGSQRSLLQWRCLRMKREKSGYYENQPNDLEIYASFSLTARKSPLNIRSLTIHEMLGMRCLAKSQGLPRQAVLLLLSFIRRQSRMGRTLLEAFWDTDDYKAKVTSG</sequence>